<dbReference type="PANTHER" id="PTHR39181">
    <property type="entry name" value="TYROSINE-PROTEIN PHOSPHATASE YWQE"/>
    <property type="match status" value="1"/>
</dbReference>
<dbReference type="eggNOG" id="COG4464">
    <property type="taxonomic scope" value="Bacteria"/>
</dbReference>
<dbReference type="GO" id="GO:0030145">
    <property type="term" value="F:manganese ion binding"/>
    <property type="evidence" value="ECO:0007669"/>
    <property type="project" value="InterPro"/>
</dbReference>
<dbReference type="KEGG" id="shg:Sph21_1934"/>
<dbReference type="OrthoDB" id="796530at2"/>
<accession>F4CA68</accession>
<dbReference type="GO" id="GO:0004725">
    <property type="term" value="F:protein tyrosine phosphatase activity"/>
    <property type="evidence" value="ECO:0007669"/>
    <property type="project" value="UniProtKB-EC"/>
</dbReference>
<protein>
    <recommendedName>
        <fullName evidence="2">protein-tyrosine-phosphatase</fullName>
        <ecNumber evidence="2">3.1.3.48</ecNumber>
    </recommendedName>
</protein>
<dbReference type="HOGENOM" id="CLU_1229240_0_0_10"/>
<dbReference type="InterPro" id="IPR016667">
    <property type="entry name" value="Caps_polysacc_synth_CpsB/CapC"/>
</dbReference>
<dbReference type="EC" id="3.1.3.48" evidence="2"/>
<evidence type="ECO:0000313" key="5">
    <source>
        <dbReference type="EMBL" id="ADZ78494.1"/>
    </source>
</evidence>
<gene>
    <name evidence="5" type="ordered locus">Sph21_1934</name>
</gene>
<evidence type="ECO:0000256" key="1">
    <source>
        <dbReference type="ARBA" id="ARBA00005750"/>
    </source>
</evidence>
<dbReference type="PATRIC" id="fig|743722.3.peg.2065"/>
<name>F4CA68_SPHS2</name>
<evidence type="ECO:0000256" key="2">
    <source>
        <dbReference type="ARBA" id="ARBA00013064"/>
    </source>
</evidence>
<dbReference type="Gene3D" id="3.20.20.140">
    <property type="entry name" value="Metal-dependent hydrolases"/>
    <property type="match status" value="1"/>
</dbReference>
<dbReference type="AlphaFoldDB" id="F4CA68"/>
<organism evidence="5">
    <name type="scientific">Sphingobacterium sp. (strain 21)</name>
    <dbReference type="NCBI Taxonomy" id="743722"/>
    <lineage>
        <taxon>Bacteria</taxon>
        <taxon>Pseudomonadati</taxon>
        <taxon>Bacteroidota</taxon>
        <taxon>Sphingobacteriia</taxon>
        <taxon>Sphingobacteriales</taxon>
        <taxon>Sphingobacteriaceae</taxon>
        <taxon>Sphingobacterium</taxon>
    </lineage>
</organism>
<dbReference type="PANTHER" id="PTHR39181:SF1">
    <property type="entry name" value="TYROSINE-PROTEIN PHOSPHATASE YWQE"/>
    <property type="match status" value="1"/>
</dbReference>
<dbReference type="EMBL" id="CP002584">
    <property type="protein sequence ID" value="ADZ78494.1"/>
    <property type="molecule type" value="Genomic_DNA"/>
</dbReference>
<comment type="catalytic activity">
    <reaction evidence="4">
        <text>O-phospho-L-tyrosyl-[protein] + H2O = L-tyrosyl-[protein] + phosphate</text>
        <dbReference type="Rhea" id="RHEA:10684"/>
        <dbReference type="Rhea" id="RHEA-COMP:10136"/>
        <dbReference type="Rhea" id="RHEA-COMP:20101"/>
        <dbReference type="ChEBI" id="CHEBI:15377"/>
        <dbReference type="ChEBI" id="CHEBI:43474"/>
        <dbReference type="ChEBI" id="CHEBI:46858"/>
        <dbReference type="ChEBI" id="CHEBI:61978"/>
        <dbReference type="EC" id="3.1.3.48"/>
    </reaction>
</comment>
<sequence length="225" mass="24926">MFSILPTQSATYTGNRVGSILAADIHIDLLKPSFGYFNSTDVTEELKNAGYACIFGAVSQDAVDAKTFNSALPIHSIRLYHLDTDGALLQQEKLETFGKNYVLLEAPADILSRDLEDVVAYLTGKGLQPVLAKTEQYACLQDNYRNITRLHLQGCLYESDLLSLAGSNGVDAKRVAQKLFKEERVSFVGSGARNTDDQQMINELFHSKKLMKQLQSACIKNKEII</sequence>
<reference evidence="5" key="1">
    <citation type="submission" date="2011-03" db="EMBL/GenBank/DDBJ databases">
        <title>Complete sequence of Sphingobacterium sp. 21.</title>
        <authorList>
            <consortium name="US DOE Joint Genome Institute"/>
            <person name="Lucas S."/>
            <person name="Copeland A."/>
            <person name="Lapidus A."/>
            <person name="Cheng J.-F."/>
            <person name="Goodwin L."/>
            <person name="Pitluck S."/>
            <person name="Davenport K."/>
            <person name="Detter J.C."/>
            <person name="Han C."/>
            <person name="Tapia R."/>
            <person name="Land M."/>
            <person name="Hauser L."/>
            <person name="Kyrpides N."/>
            <person name="Ivanova N."/>
            <person name="Ovchinnikova G."/>
            <person name="Pagani I."/>
            <person name="Siebers A.K."/>
            <person name="Allgaier M."/>
            <person name="Thelen M.P."/>
            <person name="Hugenholtz P."/>
            <person name="Woyke T."/>
        </authorList>
    </citation>
    <scope>NUCLEOTIDE SEQUENCE</scope>
    <source>
        <strain evidence="5">21</strain>
    </source>
</reference>
<dbReference type="STRING" id="743722.Sph21_1934"/>
<evidence type="ECO:0000256" key="3">
    <source>
        <dbReference type="ARBA" id="ARBA00022801"/>
    </source>
</evidence>
<dbReference type="Pfam" id="PF19567">
    <property type="entry name" value="CpsB_CapC"/>
    <property type="match status" value="1"/>
</dbReference>
<comment type="similarity">
    <text evidence="1">Belongs to the metallo-dependent hydrolases superfamily. CpsB/CapC family.</text>
</comment>
<proteinExistence type="inferred from homology"/>
<keyword evidence="3" id="KW-0378">Hydrolase</keyword>
<evidence type="ECO:0000256" key="4">
    <source>
        <dbReference type="ARBA" id="ARBA00051722"/>
    </source>
</evidence>